<feature type="domain" description="HAMP" evidence="5">
    <location>
        <begin position="312"/>
        <end position="364"/>
    </location>
</feature>
<dbReference type="Gene3D" id="6.10.340.10">
    <property type="match status" value="1"/>
</dbReference>
<evidence type="ECO:0000256" key="1">
    <source>
        <dbReference type="ARBA" id="ARBA00004370"/>
    </source>
</evidence>
<dbReference type="GO" id="GO:0000155">
    <property type="term" value="F:phosphorelay sensor kinase activity"/>
    <property type="evidence" value="ECO:0007669"/>
    <property type="project" value="InterPro"/>
</dbReference>
<dbReference type="Pfam" id="PF06580">
    <property type="entry name" value="His_kinase"/>
    <property type="match status" value="1"/>
</dbReference>
<dbReference type="PATRIC" id="fig|467210.3.peg.2718"/>
<dbReference type="SMART" id="SM00304">
    <property type="entry name" value="HAMP"/>
    <property type="match status" value="1"/>
</dbReference>
<dbReference type="EMBL" id="LSDA01000144">
    <property type="protein sequence ID" value="KXB52982.1"/>
    <property type="molecule type" value="Genomic_DNA"/>
</dbReference>
<evidence type="ECO:0000256" key="4">
    <source>
        <dbReference type="SAM" id="Phobius"/>
    </source>
</evidence>
<dbReference type="Proteomes" id="UP000070394">
    <property type="component" value="Unassembled WGS sequence"/>
</dbReference>
<proteinExistence type="predicted"/>
<dbReference type="AlphaFoldDB" id="A0A133ZC23"/>
<keyword evidence="4" id="KW-0812">Transmembrane</keyword>
<name>A0A133ZC23_9FIRM</name>
<dbReference type="PANTHER" id="PTHR34220">
    <property type="entry name" value="SENSOR HISTIDINE KINASE YPDA"/>
    <property type="match status" value="1"/>
</dbReference>
<comment type="subcellular location">
    <subcellularLocation>
        <location evidence="1">Membrane</location>
    </subcellularLocation>
</comment>
<comment type="caution">
    <text evidence="6">The sequence shown here is derived from an EMBL/GenBank/DDBJ whole genome shotgun (WGS) entry which is preliminary data.</text>
</comment>
<dbReference type="Gene3D" id="3.30.565.10">
    <property type="entry name" value="Histidine kinase-like ATPase, C-terminal domain"/>
    <property type="match status" value="1"/>
</dbReference>
<reference evidence="7" key="1">
    <citation type="submission" date="2016-01" db="EMBL/GenBank/DDBJ databases">
        <authorList>
            <person name="Mitreva M."/>
            <person name="Pepin K.H."/>
            <person name="Mihindukulasuriya K.A."/>
            <person name="Fulton R."/>
            <person name="Fronick C."/>
            <person name="O'Laughlin M."/>
            <person name="Miner T."/>
            <person name="Herter B."/>
            <person name="Rosa B.A."/>
            <person name="Cordes M."/>
            <person name="Tomlinson C."/>
            <person name="Wollam A."/>
            <person name="Palsikar V.B."/>
            <person name="Mardis E.R."/>
            <person name="Wilson R.K."/>
        </authorList>
    </citation>
    <scope>NUCLEOTIDE SEQUENCE [LARGE SCALE GENOMIC DNA]</scope>
    <source>
        <strain evidence="7">DNF00896</strain>
    </source>
</reference>
<evidence type="ECO:0000256" key="2">
    <source>
        <dbReference type="ARBA" id="ARBA00022553"/>
    </source>
</evidence>
<feature type="transmembrane region" description="Helical" evidence="4">
    <location>
        <begin position="291"/>
        <end position="313"/>
    </location>
</feature>
<dbReference type="InterPro" id="IPR050640">
    <property type="entry name" value="Bact_2-comp_sensor_kinase"/>
</dbReference>
<evidence type="ECO:0000256" key="3">
    <source>
        <dbReference type="ARBA" id="ARBA00022679"/>
    </source>
</evidence>
<evidence type="ECO:0000313" key="7">
    <source>
        <dbReference type="Proteomes" id="UP000070394"/>
    </source>
</evidence>
<dbReference type="SUPFAM" id="SSF158472">
    <property type="entry name" value="HAMP domain-like"/>
    <property type="match status" value="1"/>
</dbReference>
<dbReference type="InterPro" id="IPR010559">
    <property type="entry name" value="Sig_transdc_His_kin_internal"/>
</dbReference>
<dbReference type="InterPro" id="IPR003660">
    <property type="entry name" value="HAMP_dom"/>
</dbReference>
<keyword evidence="3" id="KW-0808">Transferase</keyword>
<dbReference type="STRING" id="467210.HMPREF1866_02741"/>
<dbReference type="PANTHER" id="PTHR34220:SF7">
    <property type="entry name" value="SENSOR HISTIDINE KINASE YPDA"/>
    <property type="match status" value="1"/>
</dbReference>
<dbReference type="Pfam" id="PF00672">
    <property type="entry name" value="HAMP"/>
    <property type="match status" value="1"/>
</dbReference>
<dbReference type="PROSITE" id="PS50885">
    <property type="entry name" value="HAMP"/>
    <property type="match status" value="1"/>
</dbReference>
<dbReference type="GO" id="GO:0016020">
    <property type="term" value="C:membrane"/>
    <property type="evidence" value="ECO:0007669"/>
    <property type="project" value="UniProtKB-SubCell"/>
</dbReference>
<protein>
    <submittedName>
        <fullName evidence="6">HAMP domain protein</fullName>
    </submittedName>
</protein>
<organism evidence="6 7">
    <name type="scientific">Lachnoanaerobaculum saburreum</name>
    <dbReference type="NCBI Taxonomy" id="467210"/>
    <lineage>
        <taxon>Bacteria</taxon>
        <taxon>Bacillati</taxon>
        <taxon>Bacillota</taxon>
        <taxon>Clostridia</taxon>
        <taxon>Lachnospirales</taxon>
        <taxon>Lachnospiraceae</taxon>
        <taxon>Lachnoanaerobaculum</taxon>
    </lineage>
</organism>
<gene>
    <name evidence="6" type="ORF">HMPREF1866_02741</name>
</gene>
<keyword evidence="7" id="KW-1185">Reference proteome</keyword>
<keyword evidence="4" id="KW-0472">Membrane</keyword>
<keyword evidence="2" id="KW-0597">Phosphoprotein</keyword>
<dbReference type="SUPFAM" id="SSF55874">
    <property type="entry name" value="ATPase domain of HSP90 chaperone/DNA topoisomerase II/histidine kinase"/>
    <property type="match status" value="1"/>
</dbReference>
<feature type="transmembrane region" description="Helical" evidence="4">
    <location>
        <begin position="15"/>
        <end position="37"/>
    </location>
</feature>
<dbReference type="CDD" id="cd06225">
    <property type="entry name" value="HAMP"/>
    <property type="match status" value="1"/>
</dbReference>
<dbReference type="InterPro" id="IPR036890">
    <property type="entry name" value="HATPase_C_sf"/>
</dbReference>
<sequence>MIQLIRGGSMKRDLLIFQGAMILFVAAMLTLAGNYIYKKEMLRSRMGYITELQRQLAHSFEVKIQSVDDTLQILSETSEIKNCLYTKDKETKIYREQAVRDIFDSYEKIHGDYLNMILVYGDGEDYISNDMYRPVHESFYGEDWFLQAIQEGSAYRFDSGIRNLQSWKHYDSDSYISIARAVQEGDRTLGVLMVDVSVGEFKEAYQNLEADTENFFFLMDDGGEIILSPVNRIVYRVDPKWFRGDEGVVVSSIGDKNYKFVFNRFRDKKLLIVGAYDVEEESKIPLRMTRISIFMAGVCFVAAMIWSVCYLLEITKPLTELSDLMQSASEGNLDVRFTGESKEDIRILGEAFNKMVEKLKTLMEMMKLEQKQKREAELLVMQEQIKPHFLYNTLDMIAWMARKHGAGDIVHLIETMSEFFRISLSKGREMIPLKEELKMIQAYLEIQSMRYQDLFSYEIFCSPDIRDELVLRMCLQPLVENCLYHGIKESDNPHAKIMISAESIRGGMRIQIRDNGCEMDGTIMEQLNSCLNANDWENWKGGFGVKNVGRRLWHSFAKGSGLHYSKDENGYTVATLLILKEDE</sequence>
<evidence type="ECO:0000259" key="5">
    <source>
        <dbReference type="PROSITE" id="PS50885"/>
    </source>
</evidence>
<accession>A0A133ZC23</accession>
<keyword evidence="4" id="KW-1133">Transmembrane helix</keyword>
<evidence type="ECO:0000313" key="6">
    <source>
        <dbReference type="EMBL" id="KXB52982.1"/>
    </source>
</evidence>